<sequence length="91" mass="9636">MSVPAGRRSRPSVSLTPYPDGPVVVRGPFRLVDSAGDEVATHRRAVALCRCGRSRLGALCDGTHRSTGFRAPGGIPRRTDEVVTVPLPSEA</sequence>
<evidence type="ECO:0000256" key="3">
    <source>
        <dbReference type="ARBA" id="ARBA00023004"/>
    </source>
</evidence>
<dbReference type="SMART" id="SM00704">
    <property type="entry name" value="ZnF_CDGSH"/>
    <property type="match status" value="1"/>
</dbReference>
<dbReference type="EMBL" id="CADCVV010000038">
    <property type="protein sequence ID" value="CAA9486520.1"/>
    <property type="molecule type" value="Genomic_DNA"/>
</dbReference>
<dbReference type="Gene3D" id="3.40.5.90">
    <property type="entry name" value="CDGSH iron-sulfur domain, mitoNEET-type"/>
    <property type="match status" value="1"/>
</dbReference>
<protein>
    <recommendedName>
        <fullName evidence="5">Iron-binding zinc finger CDGSH type domain-containing protein</fullName>
    </recommendedName>
</protein>
<dbReference type="GO" id="GO:0005737">
    <property type="term" value="C:cytoplasm"/>
    <property type="evidence" value="ECO:0007669"/>
    <property type="project" value="UniProtKB-ARBA"/>
</dbReference>
<feature type="domain" description="Iron-binding zinc finger CDGSH type" evidence="5">
    <location>
        <begin position="34"/>
        <end position="70"/>
    </location>
</feature>
<evidence type="ECO:0000256" key="2">
    <source>
        <dbReference type="ARBA" id="ARBA00022723"/>
    </source>
</evidence>
<accession>A0A6J4S055</accession>
<evidence type="ECO:0000313" key="6">
    <source>
        <dbReference type="EMBL" id="CAA9486520.1"/>
    </source>
</evidence>
<gene>
    <name evidence="6" type="ORF">AVDCRST_MAG17-517</name>
</gene>
<name>A0A6J4S055_9ACTN</name>
<dbReference type="AlphaFoldDB" id="A0A6J4S055"/>
<dbReference type="GO" id="GO:0051537">
    <property type="term" value="F:2 iron, 2 sulfur cluster binding"/>
    <property type="evidence" value="ECO:0007669"/>
    <property type="project" value="UniProtKB-KW"/>
</dbReference>
<evidence type="ECO:0000259" key="5">
    <source>
        <dbReference type="SMART" id="SM00704"/>
    </source>
</evidence>
<dbReference type="InterPro" id="IPR018967">
    <property type="entry name" value="FeS-contain_CDGSH-typ"/>
</dbReference>
<keyword evidence="1" id="KW-0001">2Fe-2S</keyword>
<keyword evidence="4" id="KW-0411">Iron-sulfur</keyword>
<dbReference type="InterPro" id="IPR042216">
    <property type="entry name" value="MitoNEET_CISD"/>
</dbReference>
<dbReference type="GO" id="GO:0046872">
    <property type="term" value="F:metal ion binding"/>
    <property type="evidence" value="ECO:0007669"/>
    <property type="project" value="UniProtKB-KW"/>
</dbReference>
<keyword evidence="2" id="KW-0479">Metal-binding</keyword>
<keyword evidence="3" id="KW-0408">Iron</keyword>
<reference evidence="6" key="1">
    <citation type="submission" date="2020-02" db="EMBL/GenBank/DDBJ databases">
        <authorList>
            <person name="Meier V. D."/>
        </authorList>
    </citation>
    <scope>NUCLEOTIDE SEQUENCE</scope>
    <source>
        <strain evidence="6">AVDCRST_MAG17</strain>
    </source>
</reference>
<evidence type="ECO:0000256" key="1">
    <source>
        <dbReference type="ARBA" id="ARBA00022714"/>
    </source>
</evidence>
<evidence type="ECO:0000256" key="4">
    <source>
        <dbReference type="ARBA" id="ARBA00023014"/>
    </source>
</evidence>
<organism evidence="6">
    <name type="scientific">uncultured Solirubrobacterales bacterium</name>
    <dbReference type="NCBI Taxonomy" id="768556"/>
    <lineage>
        <taxon>Bacteria</taxon>
        <taxon>Bacillati</taxon>
        <taxon>Actinomycetota</taxon>
        <taxon>Thermoleophilia</taxon>
        <taxon>Solirubrobacterales</taxon>
        <taxon>environmental samples</taxon>
    </lineage>
</organism>
<dbReference type="Pfam" id="PF09360">
    <property type="entry name" value="zf-CDGSH"/>
    <property type="match status" value="1"/>
</dbReference>
<proteinExistence type="predicted"/>